<dbReference type="EMBL" id="GEDG01040458">
    <property type="protein sequence ID" value="JAP06715.1"/>
    <property type="molecule type" value="Transcribed_RNA"/>
</dbReference>
<evidence type="ECO:0000313" key="1">
    <source>
        <dbReference type="EMBL" id="JAP06715.1"/>
    </source>
</evidence>
<sequence>MRPEPTLAVLSSSSLPLSSPYEESSRCHDLVARLSFAQIERPWLSIRWRFVQIPAVGTLSLKRI</sequence>
<name>A0A0V0GHI3_SOLCH</name>
<organism evidence="1">
    <name type="scientific">Solanum chacoense</name>
    <name type="common">Chaco potato</name>
    <dbReference type="NCBI Taxonomy" id="4108"/>
    <lineage>
        <taxon>Eukaryota</taxon>
        <taxon>Viridiplantae</taxon>
        <taxon>Streptophyta</taxon>
        <taxon>Embryophyta</taxon>
        <taxon>Tracheophyta</taxon>
        <taxon>Spermatophyta</taxon>
        <taxon>Magnoliopsida</taxon>
        <taxon>eudicotyledons</taxon>
        <taxon>Gunneridae</taxon>
        <taxon>Pentapetalae</taxon>
        <taxon>asterids</taxon>
        <taxon>lamiids</taxon>
        <taxon>Solanales</taxon>
        <taxon>Solanaceae</taxon>
        <taxon>Solanoideae</taxon>
        <taxon>Solaneae</taxon>
        <taxon>Solanum</taxon>
    </lineage>
</organism>
<protein>
    <submittedName>
        <fullName evidence="1">Putative ovule protein</fullName>
    </submittedName>
</protein>
<dbReference type="AlphaFoldDB" id="A0A0V0GHI3"/>
<proteinExistence type="predicted"/>
<accession>A0A0V0GHI3</accession>
<reference evidence="1" key="1">
    <citation type="submission" date="2015-12" db="EMBL/GenBank/DDBJ databases">
        <title>Gene expression during late stages of embryo sac development: a critical building block for successful pollen-pistil interactions.</title>
        <authorList>
            <person name="Liu Y."/>
            <person name="Joly V."/>
            <person name="Sabar M."/>
            <person name="Matton D.P."/>
        </authorList>
    </citation>
    <scope>NUCLEOTIDE SEQUENCE</scope>
</reference>